<gene>
    <name evidence="1" type="ORF">E8E12_005770</name>
</gene>
<comment type="caution">
    <text evidence="1">The sequence shown here is derived from an EMBL/GenBank/DDBJ whole genome shotgun (WGS) entry which is preliminary data.</text>
</comment>
<dbReference type="AlphaFoldDB" id="A0A9P4WPI6"/>
<sequence length="292" mass="33218">MSSYGLPLGRLYGPAWLNKELWFPDYKCVWTAEKDQSGHHCPDQECDAEIETSCYEKLHIAFCFELDTIPNGHKRFCGHRFQAESPRACALHGWGSNDENRVFQRAMKRLSFQLPDLIPHEQPGWEMALTPFGCLHQIHIRTGYVDGKFCFVRVLSWLADGQPDEVQEIPRVRTKEMQMTETYPCVALRKAGAIVEMSPEKKAAEASVKIKQNVKEFNNQFSYQKFNNHTAQVSAEEKLAANMAKEAKDAAREAKRAATATKGGKKCVRVGAAKHLRMRKPKKKNYVAKEPS</sequence>
<organism evidence="1 2">
    <name type="scientific">Didymella heteroderae</name>
    <dbReference type="NCBI Taxonomy" id="1769908"/>
    <lineage>
        <taxon>Eukaryota</taxon>
        <taxon>Fungi</taxon>
        <taxon>Dikarya</taxon>
        <taxon>Ascomycota</taxon>
        <taxon>Pezizomycotina</taxon>
        <taxon>Dothideomycetes</taxon>
        <taxon>Pleosporomycetidae</taxon>
        <taxon>Pleosporales</taxon>
        <taxon>Pleosporineae</taxon>
        <taxon>Didymellaceae</taxon>
        <taxon>Didymella</taxon>
    </lineage>
</organism>
<name>A0A9P4WPI6_9PLEO</name>
<evidence type="ECO:0000313" key="1">
    <source>
        <dbReference type="EMBL" id="KAF3037954.1"/>
    </source>
</evidence>
<dbReference type="OrthoDB" id="3767916at2759"/>
<accession>A0A9P4WPI6</accession>
<protein>
    <submittedName>
        <fullName evidence="1">Uncharacterized protein</fullName>
    </submittedName>
</protein>
<keyword evidence="2" id="KW-1185">Reference proteome</keyword>
<evidence type="ECO:0000313" key="2">
    <source>
        <dbReference type="Proteomes" id="UP000758155"/>
    </source>
</evidence>
<dbReference type="EMBL" id="SWKV01000039">
    <property type="protein sequence ID" value="KAF3037954.1"/>
    <property type="molecule type" value="Genomic_DNA"/>
</dbReference>
<reference evidence="1" key="1">
    <citation type="submission" date="2019-04" db="EMBL/GenBank/DDBJ databases">
        <title>Sequencing of skin fungus with MAO and IRED activity.</title>
        <authorList>
            <person name="Marsaioli A.J."/>
            <person name="Bonatto J.M.C."/>
            <person name="Reis Junior O."/>
        </authorList>
    </citation>
    <scope>NUCLEOTIDE SEQUENCE</scope>
    <source>
        <strain evidence="1">28M1</strain>
    </source>
</reference>
<proteinExistence type="predicted"/>
<dbReference type="Proteomes" id="UP000758155">
    <property type="component" value="Unassembled WGS sequence"/>
</dbReference>